<dbReference type="Proteomes" id="UP001178507">
    <property type="component" value="Unassembled WGS sequence"/>
</dbReference>
<evidence type="ECO:0000313" key="1">
    <source>
        <dbReference type="EMBL" id="CAJ1385906.1"/>
    </source>
</evidence>
<dbReference type="AlphaFoldDB" id="A0AA36N019"/>
<name>A0AA36N019_9DINO</name>
<comment type="caution">
    <text evidence="1">The sequence shown here is derived from an EMBL/GenBank/DDBJ whole genome shotgun (WGS) entry which is preliminary data.</text>
</comment>
<reference evidence="1" key="1">
    <citation type="submission" date="2023-08" db="EMBL/GenBank/DDBJ databases">
        <authorList>
            <person name="Chen Y."/>
            <person name="Shah S."/>
            <person name="Dougan E. K."/>
            <person name="Thang M."/>
            <person name="Chan C."/>
        </authorList>
    </citation>
    <scope>NUCLEOTIDE SEQUENCE</scope>
</reference>
<sequence length="114" mass="12874">MFYSVTDGEVWDDCEVWVTMRPATRVTQKTAARKVLLEWHHDSQAGKFNEDVAKSVATFFGRETFEDCMYDLGIVLSIFNGLQGPCCYEPMWSELCSLIQRCVTAKSKSSASDA</sequence>
<evidence type="ECO:0000313" key="2">
    <source>
        <dbReference type="Proteomes" id="UP001178507"/>
    </source>
</evidence>
<dbReference type="EMBL" id="CAUJNA010001302">
    <property type="protein sequence ID" value="CAJ1385906.1"/>
    <property type="molecule type" value="Genomic_DNA"/>
</dbReference>
<keyword evidence="2" id="KW-1185">Reference proteome</keyword>
<gene>
    <name evidence="1" type="ORF">EVOR1521_LOCUS12394</name>
</gene>
<organism evidence="1 2">
    <name type="scientific">Effrenium voratum</name>
    <dbReference type="NCBI Taxonomy" id="2562239"/>
    <lineage>
        <taxon>Eukaryota</taxon>
        <taxon>Sar</taxon>
        <taxon>Alveolata</taxon>
        <taxon>Dinophyceae</taxon>
        <taxon>Suessiales</taxon>
        <taxon>Symbiodiniaceae</taxon>
        <taxon>Effrenium</taxon>
    </lineage>
</organism>
<proteinExistence type="predicted"/>
<protein>
    <submittedName>
        <fullName evidence="1">Uncharacterized protein</fullName>
    </submittedName>
</protein>
<accession>A0AA36N019</accession>